<evidence type="ECO:0000256" key="1">
    <source>
        <dbReference type="SAM" id="MobiDB-lite"/>
    </source>
</evidence>
<gene>
    <name evidence="2" type="ORF">BN1708_002828</name>
</gene>
<evidence type="ECO:0000313" key="3">
    <source>
        <dbReference type="Proteomes" id="UP000044602"/>
    </source>
</evidence>
<accession>A0A0G4L0S3</accession>
<evidence type="ECO:0000313" key="2">
    <source>
        <dbReference type="EMBL" id="CRK15638.1"/>
    </source>
</evidence>
<proteinExistence type="predicted"/>
<name>A0A0G4L0S3_VERLO</name>
<keyword evidence="3" id="KW-1185">Reference proteome</keyword>
<protein>
    <submittedName>
        <fullName evidence="2">Uncharacterized protein</fullName>
    </submittedName>
</protein>
<dbReference type="EMBL" id="CVQH01006668">
    <property type="protein sequence ID" value="CRK15638.1"/>
    <property type="molecule type" value="Genomic_DNA"/>
</dbReference>
<sequence>MFCQTGEWIRHKDAGGRVSGGPAKSCIVSPKRLERLLEVASFGFMHCFTRILRRRDSWARGQEPKAKGQGGSRRSLPKAQGLEVANKDGFGTHQRNLIPKPRSRSGPRPATRAEHASLGARSNGCWCRACGPSMLRGAEDRHRGI</sequence>
<feature type="region of interest" description="Disordered" evidence="1">
    <location>
        <begin position="58"/>
        <end position="116"/>
    </location>
</feature>
<dbReference type="Proteomes" id="UP000044602">
    <property type="component" value="Unassembled WGS sequence"/>
</dbReference>
<dbReference type="AlphaFoldDB" id="A0A0G4L0S3"/>
<reference evidence="2 3" key="1">
    <citation type="submission" date="2015-05" db="EMBL/GenBank/DDBJ databases">
        <authorList>
            <person name="Wang D.B."/>
            <person name="Wang M."/>
        </authorList>
    </citation>
    <scope>NUCLEOTIDE SEQUENCE [LARGE SCALE GENOMIC DNA]</scope>
    <source>
        <strain evidence="2">VL1</strain>
    </source>
</reference>
<organism evidence="2 3">
    <name type="scientific">Verticillium longisporum</name>
    <name type="common">Verticillium dahliae var. longisporum</name>
    <dbReference type="NCBI Taxonomy" id="100787"/>
    <lineage>
        <taxon>Eukaryota</taxon>
        <taxon>Fungi</taxon>
        <taxon>Dikarya</taxon>
        <taxon>Ascomycota</taxon>
        <taxon>Pezizomycotina</taxon>
        <taxon>Sordariomycetes</taxon>
        <taxon>Hypocreomycetidae</taxon>
        <taxon>Glomerellales</taxon>
        <taxon>Plectosphaerellaceae</taxon>
        <taxon>Verticillium</taxon>
    </lineage>
</organism>